<feature type="domain" description="Aminoglycoside phosphotransferase" evidence="1">
    <location>
        <begin position="214"/>
        <end position="356"/>
    </location>
</feature>
<dbReference type="RefSeq" id="WP_405385870.1">
    <property type="nucleotide sequence ID" value="NZ_JBJGEB010000005.1"/>
</dbReference>
<gene>
    <name evidence="2" type="ORF">ACI43T_05915</name>
</gene>
<proteinExistence type="predicted"/>
<evidence type="ECO:0000313" key="3">
    <source>
        <dbReference type="Proteomes" id="UP001621964"/>
    </source>
</evidence>
<evidence type="ECO:0000259" key="1">
    <source>
        <dbReference type="Pfam" id="PF01636"/>
    </source>
</evidence>
<organism evidence="2 3">
    <name type="scientific">Neisseria oralis</name>
    <dbReference type="NCBI Taxonomy" id="1107316"/>
    <lineage>
        <taxon>Bacteria</taxon>
        <taxon>Pseudomonadati</taxon>
        <taxon>Pseudomonadota</taxon>
        <taxon>Betaproteobacteria</taxon>
        <taxon>Neisseriales</taxon>
        <taxon>Neisseriaceae</taxon>
        <taxon>Neisseria</taxon>
    </lineage>
</organism>
<accession>A0ABW8Q3A5</accession>
<sequence length="767" mass="87676">MLTEADKKIISNDPALPGLAALLDTELLLTKLRAIPALCTVEKAEIEYLRYKPANSCACTVRIRLADGSSRYYYAKALTKERFKESWNKPSRQKLVQSGHPQAPLAVFDSHIMLLHPAHDRGIGHLKWLIDQAERRHLFKACSLQPLQDYEELEIDILRYKPERRLVARISKDRQPLAVIRCANPDEFTKMLMGNAFGVAQGGVHLLGADGANRTLATNWQKGRSLCPEEGEPPTADLVRQLARQVTRIHHAGYKHPIRYTIEDEAKSLKGVINTFKHILPEQTEWFVSLVERVEKGLASVPEHFALIHGDFSLDQVIRRENKLGGARLHILDWDRSAYGNPLMDLATFQARLELQVIESILPRRRADEILDTFLNTYRKKSGTSLDGLYWFTASAMLRLGAEPFRKRDPRWEQCVLQLLQRIEEILAKTDDPYMLTAENDTCFSEDSPLITLLDVPKMQALLHDEKILPAHEHIQSAVLCRYKIRRRALVDYQTDTGHLIGKYRAKGLDERSYLIQQKLWESGFDTQAQTSVPETAGKLPALNTWFQYKVNEQNVGNILMPQNGRLAFLGQAVARAINTLHRSRTAQELELPRWTQESELEILRDRLTKAQTTLPQWAKRIANVLGRCETLAQHLSETPFVTVHRDFYQDQILERYGRPGHIVLLDFDLLCQGHAALDAGNYIAHIQELALRLYGGIDALKAHEDAFLRQFLADSETAKRKEVDIYTTLSLARHIYISTLFDNRKHTTETLLKLCESRLHSQTNKV</sequence>
<protein>
    <submittedName>
        <fullName evidence="2">Phosphotransferase</fullName>
    </submittedName>
</protein>
<dbReference type="Gene3D" id="3.90.1200.10">
    <property type="match status" value="2"/>
</dbReference>
<name>A0ABW8Q3A5_9NEIS</name>
<dbReference type="PANTHER" id="PTHR40086">
    <property type="entry name" value="PHOSPHOTRANSFERASE YTMP-RELATED"/>
    <property type="match status" value="1"/>
</dbReference>
<dbReference type="SUPFAM" id="SSF56112">
    <property type="entry name" value="Protein kinase-like (PK-like)"/>
    <property type="match status" value="2"/>
</dbReference>
<comment type="caution">
    <text evidence="2">The sequence shown here is derived from an EMBL/GenBank/DDBJ whole genome shotgun (WGS) entry which is preliminary data.</text>
</comment>
<dbReference type="PANTHER" id="PTHR40086:SF1">
    <property type="entry name" value="CELL CYCLE REGULATOR CCRZ"/>
    <property type="match status" value="1"/>
</dbReference>
<keyword evidence="3" id="KW-1185">Reference proteome</keyword>
<dbReference type="InterPro" id="IPR052077">
    <property type="entry name" value="CcrZ_PhaseVar_Mediator"/>
</dbReference>
<dbReference type="Proteomes" id="UP001621964">
    <property type="component" value="Unassembled WGS sequence"/>
</dbReference>
<dbReference type="InterPro" id="IPR002575">
    <property type="entry name" value="Aminoglycoside_PTrfase"/>
</dbReference>
<evidence type="ECO:0000313" key="2">
    <source>
        <dbReference type="EMBL" id="MFK7642031.1"/>
    </source>
</evidence>
<dbReference type="Pfam" id="PF01636">
    <property type="entry name" value="APH"/>
    <property type="match status" value="2"/>
</dbReference>
<dbReference type="InterPro" id="IPR011009">
    <property type="entry name" value="Kinase-like_dom_sf"/>
</dbReference>
<feature type="domain" description="Aminoglycoside phosphotransferase" evidence="1">
    <location>
        <begin position="570"/>
        <end position="687"/>
    </location>
</feature>
<reference evidence="2 3" key="1">
    <citation type="submission" date="2024-11" db="EMBL/GenBank/DDBJ databases">
        <authorList>
            <person name="Mikucki A.G."/>
            <person name="Kahler C.M."/>
        </authorList>
    </citation>
    <scope>NUCLEOTIDE SEQUENCE [LARGE SCALE GENOMIC DNA]</scope>
    <source>
        <strain evidence="2 3">EXNM717</strain>
    </source>
</reference>
<dbReference type="EMBL" id="JBJGEB010000005">
    <property type="protein sequence ID" value="MFK7642031.1"/>
    <property type="molecule type" value="Genomic_DNA"/>
</dbReference>